<protein>
    <recommendedName>
        <fullName evidence="5">Baseplate protein</fullName>
    </recommendedName>
</protein>
<dbReference type="AlphaFoldDB" id="A0AAD4FRQ7"/>
<feature type="domain" description="Baseplate J-like central" evidence="1">
    <location>
        <begin position="124"/>
        <end position="229"/>
    </location>
</feature>
<name>A0AAD4FRQ7_9GAMM</name>
<evidence type="ECO:0000313" key="3">
    <source>
        <dbReference type="EMBL" id="KAF7770051.1"/>
    </source>
</evidence>
<evidence type="ECO:0000259" key="2">
    <source>
        <dbReference type="Pfam" id="PF26079"/>
    </source>
</evidence>
<feature type="domain" description="Baseplate J-like C-terminal" evidence="2">
    <location>
        <begin position="237"/>
        <end position="316"/>
    </location>
</feature>
<dbReference type="PANTHER" id="PTHR35862:SF1">
    <property type="entry name" value="FELS-2 PROPHAGE PROTEIN"/>
    <property type="match status" value="1"/>
</dbReference>
<reference evidence="3" key="2">
    <citation type="submission" date="2015-03" db="EMBL/GenBank/DDBJ databases">
        <title>Genome sequence of Pseudoalteromonas citrea.</title>
        <authorList>
            <person name="Xie B.-B."/>
            <person name="Rong J.-C."/>
            <person name="Qin Q.-L."/>
            <person name="Zhang Y.-Z."/>
        </authorList>
    </citation>
    <scope>NUCLEOTIDE SEQUENCE</scope>
    <source>
        <strain evidence="3">DSM 8771</strain>
    </source>
</reference>
<evidence type="ECO:0000313" key="4">
    <source>
        <dbReference type="Proteomes" id="UP000016487"/>
    </source>
</evidence>
<evidence type="ECO:0000259" key="1">
    <source>
        <dbReference type="Pfam" id="PF26078"/>
    </source>
</evidence>
<sequence length="320" mass="35584">MSLTNFSAIDFNQLPTPELIEPLSFDILKNNIVEEFVARYPDFEADLPSEPIIKLLETFAYRELLLRQRINEGAEHVLLAKATDKELDYLGMRFGVSRELSQDGIDESNERYRSRIGLALEGFSTAGPAGAYVFHTLKASSHVKDVFVDAPEFEGHSIPSELSKFVPPDAILLRSTHTAGLDNAQPGDVVITVLSDQGDGHASQEIIDAVYTHLNGEEIRPLTDRVHVRTAVINRFKIEAKLELYQGPNEQEILAQVERHCAEWLASQYKLGHDISLSSLYAALHQAGVKRVNLISPAHDIQVASQEAPFCTELNIAVEN</sequence>
<gene>
    <name evidence="3" type="ORF">PCIT_a3000</name>
</gene>
<dbReference type="InterPro" id="IPR014507">
    <property type="entry name" value="Baseplate_assembly_J_pred"/>
</dbReference>
<accession>A0AAD4FRQ7</accession>
<dbReference type="InterPro" id="IPR052726">
    <property type="entry name" value="Phage_Baseplate_Hub"/>
</dbReference>
<evidence type="ECO:0008006" key="5">
    <source>
        <dbReference type="Google" id="ProtNLM"/>
    </source>
</evidence>
<dbReference type="Pfam" id="PF26078">
    <property type="entry name" value="Baseplate_J_M"/>
    <property type="match status" value="1"/>
</dbReference>
<organism evidence="3 4">
    <name type="scientific">Pseudoalteromonas citrea</name>
    <dbReference type="NCBI Taxonomy" id="43655"/>
    <lineage>
        <taxon>Bacteria</taxon>
        <taxon>Pseudomonadati</taxon>
        <taxon>Pseudomonadota</taxon>
        <taxon>Gammaproteobacteria</taxon>
        <taxon>Alteromonadales</taxon>
        <taxon>Pseudoalteromonadaceae</taxon>
        <taxon>Pseudoalteromonas</taxon>
    </lineage>
</organism>
<dbReference type="EMBL" id="AHBZ03000021">
    <property type="protein sequence ID" value="KAF7770051.1"/>
    <property type="molecule type" value="Genomic_DNA"/>
</dbReference>
<dbReference type="Proteomes" id="UP000016487">
    <property type="component" value="Unassembled WGS sequence"/>
</dbReference>
<dbReference type="PIRSF" id="PIRSF020481">
    <property type="entry name" value="BAP"/>
    <property type="match status" value="1"/>
</dbReference>
<dbReference type="InterPro" id="IPR058531">
    <property type="entry name" value="Baseplate_J_M"/>
</dbReference>
<proteinExistence type="predicted"/>
<reference evidence="3" key="1">
    <citation type="journal article" date="2012" name="J. Bacteriol.">
        <title>Genome sequences of type strains of seven species of the marine bacterium Pseudoalteromonas.</title>
        <authorList>
            <person name="Xie B.B."/>
            <person name="Shu Y.L."/>
            <person name="Qin Q.L."/>
            <person name="Rong J.C."/>
            <person name="Zhang X.Y."/>
            <person name="Chen X.L."/>
            <person name="Shi M."/>
            <person name="He H.L."/>
            <person name="Zhou B.C."/>
            <person name="Zhang Y.Z."/>
        </authorList>
    </citation>
    <scope>NUCLEOTIDE SEQUENCE</scope>
    <source>
        <strain evidence="3">DSM 8771</strain>
    </source>
</reference>
<comment type="caution">
    <text evidence="3">The sequence shown here is derived from an EMBL/GenBank/DDBJ whole genome shotgun (WGS) entry which is preliminary data.</text>
</comment>
<dbReference type="PANTHER" id="PTHR35862">
    <property type="entry name" value="FELS-2 PROPHAGE PROTEIN"/>
    <property type="match status" value="1"/>
</dbReference>
<dbReference type="RefSeq" id="WP_010367851.1">
    <property type="nucleotide sequence ID" value="NZ_AHBZ03000021.1"/>
</dbReference>
<dbReference type="Pfam" id="PF26079">
    <property type="entry name" value="Baseplate_J_C"/>
    <property type="match status" value="1"/>
</dbReference>
<dbReference type="InterPro" id="IPR058530">
    <property type="entry name" value="Baseplate_J-like_C"/>
</dbReference>